<dbReference type="RefSeq" id="WP_249333469.1">
    <property type="nucleotide sequence ID" value="NZ_JACRSY010000027.1"/>
</dbReference>
<dbReference type="EMBL" id="JACRSY010000027">
    <property type="protein sequence ID" value="MBC8580758.1"/>
    <property type="molecule type" value="Genomic_DNA"/>
</dbReference>
<dbReference type="InterPro" id="IPR013785">
    <property type="entry name" value="Aldolase_TIM"/>
</dbReference>
<comment type="caution">
    <text evidence="2">The sequence shown here is derived from an EMBL/GenBank/DDBJ whole genome shotgun (WGS) entry which is preliminary data.</text>
</comment>
<feature type="domain" description="4Fe4S-binding SPASM" evidence="1">
    <location>
        <begin position="164"/>
        <end position="233"/>
    </location>
</feature>
<dbReference type="Pfam" id="PF13186">
    <property type="entry name" value="SPASM"/>
    <property type="match status" value="1"/>
</dbReference>
<sequence>MIKTFDLSQHKLISFEIGTGCNLKNIHLECPINKIKRESDRKTLTPDIICTAMDQAKELNFNGYFAFHHYNEPLLYIEKIQEVIEKRPYYKYLLWTNGTLIQDIQKKGYSLAIFDKVVITCYNMNDIKYFEEIKEKYLDVTIGIADMDERLNIYNSTYQNEFSCKKPLVEMPIDHYGEITLCTHDWKNTCKIGNIINESLKEIVMGEHYQSILNSSRKIGIGKNCEEVCRHCTYAYITLKPNKTLI</sequence>
<evidence type="ECO:0000259" key="1">
    <source>
        <dbReference type="Pfam" id="PF13186"/>
    </source>
</evidence>
<dbReference type="Gene3D" id="3.20.20.70">
    <property type="entry name" value="Aldolase class I"/>
    <property type="match status" value="1"/>
</dbReference>
<gene>
    <name evidence="2" type="ORF">H8718_14650</name>
</gene>
<accession>A0A926EMG9</accession>
<dbReference type="CDD" id="cd21109">
    <property type="entry name" value="SPASM"/>
    <property type="match status" value="1"/>
</dbReference>
<organism evidence="2 3">
    <name type="scientific">Zhenhengia yiwuensis</name>
    <dbReference type="NCBI Taxonomy" id="2763666"/>
    <lineage>
        <taxon>Bacteria</taxon>
        <taxon>Bacillati</taxon>
        <taxon>Bacillota</taxon>
        <taxon>Clostridia</taxon>
        <taxon>Lachnospirales</taxon>
        <taxon>Lachnospiraceae</taxon>
        <taxon>Zhenhengia</taxon>
    </lineage>
</organism>
<protein>
    <submittedName>
        <fullName evidence="2">SPASM domain-containing protein</fullName>
    </submittedName>
</protein>
<dbReference type="InterPro" id="IPR058240">
    <property type="entry name" value="rSAM_sf"/>
</dbReference>
<evidence type="ECO:0000313" key="2">
    <source>
        <dbReference type="EMBL" id="MBC8580758.1"/>
    </source>
</evidence>
<dbReference type="InterPro" id="IPR023885">
    <property type="entry name" value="4Fe4S-binding_SPASM_dom"/>
</dbReference>
<reference evidence="2" key="1">
    <citation type="submission" date="2020-08" db="EMBL/GenBank/DDBJ databases">
        <title>Genome public.</title>
        <authorList>
            <person name="Liu C."/>
            <person name="Sun Q."/>
        </authorList>
    </citation>
    <scope>NUCLEOTIDE SEQUENCE</scope>
    <source>
        <strain evidence="2">NSJ-12</strain>
    </source>
</reference>
<dbReference type="Proteomes" id="UP000655830">
    <property type="component" value="Unassembled WGS sequence"/>
</dbReference>
<name>A0A926EMG9_9FIRM</name>
<keyword evidence="3" id="KW-1185">Reference proteome</keyword>
<dbReference type="AlphaFoldDB" id="A0A926EMG9"/>
<dbReference type="SUPFAM" id="SSF102114">
    <property type="entry name" value="Radical SAM enzymes"/>
    <property type="match status" value="1"/>
</dbReference>
<evidence type="ECO:0000313" key="3">
    <source>
        <dbReference type="Proteomes" id="UP000655830"/>
    </source>
</evidence>
<proteinExistence type="predicted"/>